<dbReference type="GO" id="GO:0003677">
    <property type="term" value="F:DNA binding"/>
    <property type="evidence" value="ECO:0007669"/>
    <property type="project" value="UniProtKB-KW"/>
</dbReference>
<proteinExistence type="predicted"/>
<sequence length="126" mass="14022">MSTELKPGTSNACNITALSLACEVNDVLRDISPRWKMQILHKVAAGVGQFSTLKHTFPSLSDQILGKRLGELVSDELILKVIIKQKPPQHINYYISDKGLELLKVIDDLHKWGLKWSLSADGGEEK</sequence>
<dbReference type="AlphaFoldDB" id="A0A841JI62"/>
<dbReference type="EMBL" id="JACHCA010000017">
    <property type="protein sequence ID" value="MBB6130853.1"/>
    <property type="molecule type" value="Genomic_DNA"/>
</dbReference>
<dbReference type="PROSITE" id="PS51118">
    <property type="entry name" value="HTH_HXLR"/>
    <property type="match status" value="1"/>
</dbReference>
<protein>
    <submittedName>
        <fullName evidence="5">DNA-binding HxlR family transcriptional regulator</fullName>
    </submittedName>
</protein>
<dbReference type="PANTHER" id="PTHR33204">
    <property type="entry name" value="TRANSCRIPTIONAL REGULATOR, MARR FAMILY"/>
    <property type="match status" value="1"/>
</dbReference>
<evidence type="ECO:0000313" key="6">
    <source>
        <dbReference type="Proteomes" id="UP000548326"/>
    </source>
</evidence>
<dbReference type="InterPro" id="IPR002577">
    <property type="entry name" value="HTH_HxlR"/>
</dbReference>
<comment type="caution">
    <text evidence="5">The sequence shown here is derived from an EMBL/GenBank/DDBJ whole genome shotgun (WGS) entry which is preliminary data.</text>
</comment>
<dbReference type="Gene3D" id="1.10.10.10">
    <property type="entry name" value="Winged helix-like DNA-binding domain superfamily/Winged helix DNA-binding domain"/>
    <property type="match status" value="1"/>
</dbReference>
<evidence type="ECO:0000256" key="3">
    <source>
        <dbReference type="ARBA" id="ARBA00023163"/>
    </source>
</evidence>
<keyword evidence="3" id="KW-0804">Transcription</keyword>
<keyword evidence="2 5" id="KW-0238">DNA-binding</keyword>
<evidence type="ECO:0000259" key="4">
    <source>
        <dbReference type="PROSITE" id="PS51118"/>
    </source>
</evidence>
<dbReference type="SUPFAM" id="SSF46785">
    <property type="entry name" value="Winged helix' DNA-binding domain"/>
    <property type="match status" value="1"/>
</dbReference>
<evidence type="ECO:0000256" key="1">
    <source>
        <dbReference type="ARBA" id="ARBA00023015"/>
    </source>
</evidence>
<dbReference type="Proteomes" id="UP000548326">
    <property type="component" value="Unassembled WGS sequence"/>
</dbReference>
<dbReference type="RefSeq" id="WP_183589526.1">
    <property type="nucleotide sequence ID" value="NZ_JACHCA010000017.1"/>
</dbReference>
<dbReference type="PANTHER" id="PTHR33204:SF18">
    <property type="entry name" value="TRANSCRIPTIONAL REGULATORY PROTEIN"/>
    <property type="match status" value="1"/>
</dbReference>
<dbReference type="PROSITE" id="PS51257">
    <property type="entry name" value="PROKAR_LIPOPROTEIN"/>
    <property type="match status" value="1"/>
</dbReference>
<reference evidence="5 6" key="1">
    <citation type="submission" date="2020-08" db="EMBL/GenBank/DDBJ databases">
        <title>Genomic Encyclopedia of Type Strains, Phase IV (KMG-V): Genome sequencing to study the core and pangenomes of soil and plant-associated prokaryotes.</title>
        <authorList>
            <person name="Whitman W."/>
        </authorList>
    </citation>
    <scope>NUCLEOTIDE SEQUENCE [LARGE SCALE GENOMIC DNA]</scope>
    <source>
        <strain evidence="5 6">MP601</strain>
    </source>
</reference>
<dbReference type="InterPro" id="IPR036388">
    <property type="entry name" value="WH-like_DNA-bd_sf"/>
</dbReference>
<gene>
    <name evidence="5" type="ORF">HDF22_004998</name>
</gene>
<name>A0A841JI62_9SPHI</name>
<evidence type="ECO:0000256" key="2">
    <source>
        <dbReference type="ARBA" id="ARBA00023125"/>
    </source>
</evidence>
<dbReference type="Pfam" id="PF01638">
    <property type="entry name" value="HxlR"/>
    <property type="match status" value="1"/>
</dbReference>
<keyword evidence="1" id="KW-0805">Transcription regulation</keyword>
<organism evidence="5 6">
    <name type="scientific">Mucilaginibacter lappiensis</name>
    <dbReference type="NCBI Taxonomy" id="354630"/>
    <lineage>
        <taxon>Bacteria</taxon>
        <taxon>Pseudomonadati</taxon>
        <taxon>Bacteroidota</taxon>
        <taxon>Sphingobacteriia</taxon>
        <taxon>Sphingobacteriales</taxon>
        <taxon>Sphingobacteriaceae</taxon>
        <taxon>Mucilaginibacter</taxon>
    </lineage>
</organism>
<dbReference type="InterPro" id="IPR036390">
    <property type="entry name" value="WH_DNA-bd_sf"/>
</dbReference>
<evidence type="ECO:0000313" key="5">
    <source>
        <dbReference type="EMBL" id="MBB6130853.1"/>
    </source>
</evidence>
<accession>A0A841JI62</accession>
<feature type="domain" description="HTH hxlR-type" evidence="4">
    <location>
        <begin position="22"/>
        <end position="121"/>
    </location>
</feature>